<dbReference type="FunFam" id="3.30.70.330:FF:000029">
    <property type="entry name" value="U2 small nuclear ribonucleoprotein B"/>
    <property type="match status" value="1"/>
</dbReference>
<dbReference type="PANTHER" id="PTHR10501">
    <property type="entry name" value="U1 SMALL NUCLEAR RIBONUCLEOPROTEIN A/U2 SMALL NUCLEAR RIBONUCLEOPROTEIN B"/>
    <property type="match status" value="1"/>
</dbReference>
<dbReference type="SUPFAM" id="SSF54928">
    <property type="entry name" value="RNA-binding domain, RBD"/>
    <property type="match status" value="1"/>
</dbReference>
<evidence type="ECO:0000256" key="2">
    <source>
        <dbReference type="PROSITE-ProRule" id="PRU00176"/>
    </source>
</evidence>
<name>A0A1X7S310_ZYMT9</name>
<reference evidence="5 6" key="1">
    <citation type="submission" date="2016-06" db="EMBL/GenBank/DDBJ databases">
        <authorList>
            <person name="Kjaerup R.B."/>
            <person name="Dalgaard T.S."/>
            <person name="Juul-Madsen H.R."/>
        </authorList>
    </citation>
    <scope>NUCLEOTIDE SEQUENCE [LARGE SCALE GENOMIC DNA]</scope>
</reference>
<dbReference type="EMBL" id="LT853700">
    <property type="protein sequence ID" value="SMQ54074.1"/>
    <property type="molecule type" value="Genomic_DNA"/>
</dbReference>
<keyword evidence="6" id="KW-1185">Reference proteome</keyword>
<dbReference type="Proteomes" id="UP000215127">
    <property type="component" value="Chromosome 9"/>
</dbReference>
<dbReference type="SMART" id="SM00360">
    <property type="entry name" value="RRM"/>
    <property type="match status" value="2"/>
</dbReference>
<dbReference type="STRING" id="1276538.A0A1X7S310"/>
<dbReference type="InterPro" id="IPR000504">
    <property type="entry name" value="RRM_dom"/>
</dbReference>
<proteinExistence type="predicted"/>
<evidence type="ECO:0000256" key="3">
    <source>
        <dbReference type="SAM" id="MobiDB-lite"/>
    </source>
</evidence>
<evidence type="ECO:0000313" key="5">
    <source>
        <dbReference type="EMBL" id="SMQ54074.1"/>
    </source>
</evidence>
<dbReference type="Pfam" id="PF00076">
    <property type="entry name" value="RRM_1"/>
    <property type="match status" value="2"/>
</dbReference>
<dbReference type="InterPro" id="IPR012677">
    <property type="entry name" value="Nucleotide-bd_a/b_plait_sf"/>
</dbReference>
<sequence length="233" mass="26033">MAESNPPNATLYLRNLPERQVSIPLLKEGIREIVEDLGTVLDIRAGKSLKQRGQAFVVYSSVEEATEAHDILQDIELFGRKIQVQYARARSDATVQKDDGEEALAEHKKVRLAEKARKQALEEAKPVKRAAERDSIAERPAKANKAATAVADDYLPPNRILLLRDFPEGYGKTELTALFQRYPGFKEIRMVPGRAGLAFAEYEEETQSAAAREALNGMSMGDSKFKVTFQKKQ</sequence>
<accession>A0A1X7S310</accession>
<dbReference type="InterPro" id="IPR035979">
    <property type="entry name" value="RBD_domain_sf"/>
</dbReference>
<dbReference type="Gene3D" id="3.30.70.330">
    <property type="match status" value="2"/>
</dbReference>
<dbReference type="AlphaFoldDB" id="A0A1X7S310"/>
<feature type="domain" description="RRM" evidence="4">
    <location>
        <begin position="159"/>
        <end position="232"/>
    </location>
</feature>
<feature type="domain" description="RRM" evidence="4">
    <location>
        <begin position="9"/>
        <end position="89"/>
    </location>
</feature>
<dbReference type="SMR" id="A0A1X7S310"/>
<evidence type="ECO:0000313" key="6">
    <source>
        <dbReference type="Proteomes" id="UP000215127"/>
    </source>
</evidence>
<keyword evidence="1 2" id="KW-0694">RNA-binding</keyword>
<feature type="compositionally biased region" description="Basic and acidic residues" evidence="3">
    <location>
        <begin position="123"/>
        <end position="141"/>
    </location>
</feature>
<dbReference type="PROSITE" id="PS50102">
    <property type="entry name" value="RRM"/>
    <property type="match status" value="2"/>
</dbReference>
<dbReference type="GO" id="GO:0003723">
    <property type="term" value="F:RNA binding"/>
    <property type="evidence" value="ECO:0007669"/>
    <property type="project" value="UniProtKB-UniRule"/>
</dbReference>
<protein>
    <recommendedName>
        <fullName evidence="4">RRM domain-containing protein</fullName>
    </recommendedName>
</protein>
<dbReference type="CDD" id="cd12247">
    <property type="entry name" value="RRM2_U1A_like"/>
    <property type="match status" value="1"/>
</dbReference>
<evidence type="ECO:0000256" key="1">
    <source>
        <dbReference type="ARBA" id="ARBA00022884"/>
    </source>
</evidence>
<feature type="region of interest" description="Disordered" evidence="3">
    <location>
        <begin position="123"/>
        <end position="142"/>
    </location>
</feature>
<gene>
    <name evidence="5" type="ORF">ZT3D7_G9228</name>
</gene>
<organism evidence="5 6">
    <name type="scientific">Zymoseptoria tritici (strain ST99CH_3D7)</name>
    <dbReference type="NCBI Taxonomy" id="1276538"/>
    <lineage>
        <taxon>Eukaryota</taxon>
        <taxon>Fungi</taxon>
        <taxon>Dikarya</taxon>
        <taxon>Ascomycota</taxon>
        <taxon>Pezizomycotina</taxon>
        <taxon>Dothideomycetes</taxon>
        <taxon>Dothideomycetidae</taxon>
        <taxon>Mycosphaerellales</taxon>
        <taxon>Mycosphaerellaceae</taxon>
        <taxon>Zymoseptoria</taxon>
    </lineage>
</organism>
<evidence type="ECO:0000259" key="4">
    <source>
        <dbReference type="PROSITE" id="PS50102"/>
    </source>
</evidence>